<gene>
    <name evidence="2" type="ORF">P7I34_08810</name>
</gene>
<evidence type="ECO:0000313" key="2">
    <source>
        <dbReference type="EMBL" id="MDT2982760.1"/>
    </source>
</evidence>
<organism evidence="2 3">
    <name type="scientific">Enterococcus casseliflavus</name>
    <name type="common">Enterococcus flavescens</name>
    <dbReference type="NCBI Taxonomy" id="37734"/>
    <lineage>
        <taxon>Bacteria</taxon>
        <taxon>Bacillati</taxon>
        <taxon>Bacillota</taxon>
        <taxon>Bacilli</taxon>
        <taxon>Lactobacillales</taxon>
        <taxon>Enterococcaceae</taxon>
        <taxon>Enterococcus</taxon>
    </lineage>
</organism>
<dbReference type="EMBL" id="JARQDZ010000003">
    <property type="protein sequence ID" value="MDT2982760.1"/>
    <property type="molecule type" value="Genomic_DNA"/>
</dbReference>
<keyword evidence="1" id="KW-0472">Membrane</keyword>
<proteinExistence type="predicted"/>
<dbReference type="RefSeq" id="WP_311957361.1">
    <property type="nucleotide sequence ID" value="NZ_JARQDZ010000003.1"/>
</dbReference>
<dbReference type="AlphaFoldDB" id="A0ABD5FKC5"/>
<name>A0ABD5FKC5_ENTCA</name>
<evidence type="ECO:0000313" key="3">
    <source>
        <dbReference type="Proteomes" id="UP001253851"/>
    </source>
</evidence>
<evidence type="ECO:0000256" key="1">
    <source>
        <dbReference type="SAM" id="Phobius"/>
    </source>
</evidence>
<dbReference type="Proteomes" id="UP001253851">
    <property type="component" value="Unassembled WGS sequence"/>
</dbReference>
<accession>A0ABD5FKC5</accession>
<keyword evidence="1" id="KW-0812">Transmembrane</keyword>
<reference evidence="2 3" key="1">
    <citation type="submission" date="2023-03" db="EMBL/GenBank/DDBJ databases">
        <authorList>
            <person name="Shen W."/>
            <person name="Cai J."/>
        </authorList>
    </citation>
    <scope>NUCLEOTIDE SEQUENCE [LARGE SCALE GENOMIC DNA]</scope>
    <source>
        <strain evidence="2 3">B516</strain>
    </source>
</reference>
<feature type="transmembrane region" description="Helical" evidence="1">
    <location>
        <begin position="30"/>
        <end position="51"/>
    </location>
</feature>
<sequence length="60" mass="6977">MKKIYWIRRTTFVLVIFALGALLSSEPPTWLVIGFPCVAMLLLMIYDEAVFELRSRTVKK</sequence>
<comment type="caution">
    <text evidence="2">The sequence shown here is derived from an EMBL/GenBank/DDBJ whole genome shotgun (WGS) entry which is preliminary data.</text>
</comment>
<protein>
    <submittedName>
        <fullName evidence="2">Uncharacterized protein</fullName>
    </submittedName>
</protein>
<feature type="transmembrane region" description="Helical" evidence="1">
    <location>
        <begin position="7"/>
        <end position="24"/>
    </location>
</feature>
<keyword evidence="1" id="KW-1133">Transmembrane helix</keyword>